<comment type="caution">
    <text evidence="2">The sequence shown here is derived from an EMBL/GenBank/DDBJ whole genome shotgun (WGS) entry which is preliminary data.</text>
</comment>
<accession>A0ABS1DY42</accession>
<evidence type="ECO:0000256" key="1">
    <source>
        <dbReference type="SAM" id="MobiDB-lite"/>
    </source>
</evidence>
<name>A0ABS1DY42_RUBGE</name>
<feature type="compositionally biased region" description="Basic and acidic residues" evidence="1">
    <location>
        <begin position="50"/>
        <end position="59"/>
    </location>
</feature>
<evidence type="ECO:0000313" key="3">
    <source>
        <dbReference type="Proteomes" id="UP001041814"/>
    </source>
</evidence>
<dbReference type="Proteomes" id="UP001041814">
    <property type="component" value="Unassembled WGS sequence"/>
</dbReference>
<sequence>MRPPEWEFEPAIWPAVPELSRALRTTEGWALLAFLESPLGTLDGLNPREALGRGQRDRVMPLAAGEGN</sequence>
<feature type="region of interest" description="Disordered" evidence="1">
    <location>
        <begin position="46"/>
        <end position="68"/>
    </location>
</feature>
<protein>
    <recommendedName>
        <fullName evidence="4">Antitoxin Xre/MbcA/ParS-like toxin-binding domain-containing protein</fullName>
    </recommendedName>
</protein>
<evidence type="ECO:0008006" key="4">
    <source>
        <dbReference type="Google" id="ProtNLM"/>
    </source>
</evidence>
<evidence type="ECO:0000313" key="2">
    <source>
        <dbReference type="EMBL" id="MBK1715011.1"/>
    </source>
</evidence>
<reference evidence="2" key="1">
    <citation type="submission" date="2017-08" db="EMBL/GenBank/DDBJ databases">
        <authorList>
            <person name="Imhoff J.F."/>
            <person name="Rahn T."/>
            <person name="Kuenzel S."/>
            <person name="Neulinger S.C."/>
        </authorList>
    </citation>
    <scope>NUCLEOTIDE SEQUENCE</scope>
    <source>
        <strain evidence="2">IM 151</strain>
    </source>
</reference>
<proteinExistence type="predicted"/>
<dbReference type="EMBL" id="NRRU01000091">
    <property type="protein sequence ID" value="MBK1715011.1"/>
    <property type="molecule type" value="Genomic_DNA"/>
</dbReference>
<organism evidence="2 3">
    <name type="scientific">Rubrivivax gelatinosus</name>
    <name type="common">Rhodocyclus gelatinosus</name>
    <name type="synonym">Rhodopseudomonas gelatinosa</name>
    <dbReference type="NCBI Taxonomy" id="28068"/>
    <lineage>
        <taxon>Bacteria</taxon>
        <taxon>Pseudomonadati</taxon>
        <taxon>Pseudomonadota</taxon>
        <taxon>Betaproteobacteria</taxon>
        <taxon>Burkholderiales</taxon>
        <taxon>Sphaerotilaceae</taxon>
        <taxon>Rubrivivax</taxon>
    </lineage>
</organism>
<reference evidence="2" key="2">
    <citation type="journal article" date="2020" name="Microorganisms">
        <title>Osmotic Adaptation and Compatible Solute Biosynthesis of Phototrophic Bacteria as Revealed from Genome Analyses.</title>
        <authorList>
            <person name="Imhoff J.F."/>
            <person name="Rahn T."/>
            <person name="Kunzel S."/>
            <person name="Keller A."/>
            <person name="Neulinger S.C."/>
        </authorList>
    </citation>
    <scope>NUCLEOTIDE SEQUENCE</scope>
    <source>
        <strain evidence="2">IM 151</strain>
    </source>
</reference>
<keyword evidence="3" id="KW-1185">Reference proteome</keyword>
<gene>
    <name evidence="2" type="ORF">CKO43_19805</name>
</gene>